<dbReference type="EC" id="2.4.-.-" evidence="2"/>
<dbReference type="InterPro" id="IPR011990">
    <property type="entry name" value="TPR-like_helical_dom_sf"/>
</dbReference>
<dbReference type="InterPro" id="IPR029044">
    <property type="entry name" value="Nucleotide-diphossugar_trans"/>
</dbReference>
<gene>
    <name evidence="2" type="ORF">LC087_11255</name>
</gene>
<organism evidence="2 3">
    <name type="scientific">Bacillus carboniphilus</name>
    <dbReference type="NCBI Taxonomy" id="86663"/>
    <lineage>
        <taxon>Bacteria</taxon>
        <taxon>Bacillati</taxon>
        <taxon>Bacillota</taxon>
        <taxon>Bacilli</taxon>
        <taxon>Bacillales</taxon>
        <taxon>Bacillaceae</taxon>
        <taxon>Bacillus</taxon>
    </lineage>
</organism>
<dbReference type="EMBL" id="CP129013">
    <property type="protein sequence ID" value="WLR41473.1"/>
    <property type="molecule type" value="Genomic_DNA"/>
</dbReference>
<dbReference type="GO" id="GO:0016757">
    <property type="term" value="F:glycosyltransferase activity"/>
    <property type="evidence" value="ECO:0007669"/>
    <property type="project" value="UniProtKB-KW"/>
</dbReference>
<proteinExistence type="predicted"/>
<dbReference type="SUPFAM" id="SSF48452">
    <property type="entry name" value="TPR-like"/>
    <property type="match status" value="1"/>
</dbReference>
<evidence type="ECO:0000313" key="2">
    <source>
        <dbReference type="EMBL" id="WLR41473.1"/>
    </source>
</evidence>
<dbReference type="Gene3D" id="3.90.550.10">
    <property type="entry name" value="Spore Coat Polysaccharide Biosynthesis Protein SpsA, Chain A"/>
    <property type="match status" value="1"/>
</dbReference>
<keyword evidence="2" id="KW-0808">Transferase</keyword>
<dbReference type="Gene3D" id="1.25.40.10">
    <property type="entry name" value="Tetratricopeptide repeat domain"/>
    <property type="match status" value="2"/>
</dbReference>
<keyword evidence="2" id="KW-0328">Glycosyltransferase</keyword>
<name>A0ABY9JSK1_9BACI</name>
<reference evidence="2 3" key="1">
    <citation type="submission" date="2023-06" db="EMBL/GenBank/DDBJ databases">
        <title>Five Gram-positive bacteria isolated from mangrove sediments in Shenzhen, Guangdong, China.</title>
        <authorList>
            <person name="Yu S."/>
            <person name="Zheng W."/>
            <person name="Huang Y."/>
        </authorList>
    </citation>
    <scope>NUCLEOTIDE SEQUENCE [LARGE SCALE GENOMIC DNA]</scope>
    <source>
        <strain evidence="2 3">SaN35-3</strain>
    </source>
</reference>
<accession>A0ABY9JSK1</accession>
<sequence length="364" mass="43415">MIRISLCMIVKNEEDTLDRCLSSVKGVPDEIIIVDTGSTDATKEIAKKHNARIYDFEWIDDFAAARNFSFSKARKDYIMWLDADDLLLPEDRQKLLNLKERISPKIDAISMIYHTLFDEHGNVVTSVRRIRIVKKIHDFKWHGFVHEDLTTEEPYKYFDSDIIVTHKKPEDKMNKAEEGKTGRNLQIYERHLKAGKELSKHDLFHYSRELHSNKRYDDAIVYYEQFLELEDIELQHRLFVMHKLASCYHIIGNIDKEREITFESLKWDVPHPSFSCRIAEWFLEKEHYAQAAYWYEQALNDKAEDTWLIDQLPFRTWLPHKQLGLCYFHLQKYHDSLFHNKKVLEYQPNDEATMKNIKMLEGLI</sequence>
<dbReference type="RefSeq" id="WP_226541576.1">
    <property type="nucleotide sequence ID" value="NZ_CP129013.1"/>
</dbReference>
<evidence type="ECO:0000259" key="1">
    <source>
        <dbReference type="Pfam" id="PF00535"/>
    </source>
</evidence>
<feature type="domain" description="Glycosyltransferase 2-like" evidence="1">
    <location>
        <begin position="5"/>
        <end position="104"/>
    </location>
</feature>
<protein>
    <submittedName>
        <fullName evidence="2">Glycosyltransferase family 2 protein</fullName>
        <ecNumber evidence="2">2.4.-.-</ecNumber>
    </submittedName>
</protein>
<dbReference type="Proteomes" id="UP001197974">
    <property type="component" value="Chromosome"/>
</dbReference>
<dbReference type="PANTHER" id="PTHR43630">
    <property type="entry name" value="POLY-BETA-1,6-N-ACETYL-D-GLUCOSAMINE SYNTHASE"/>
    <property type="match status" value="1"/>
</dbReference>
<dbReference type="CDD" id="cd02511">
    <property type="entry name" value="Beta4Glucosyltransferase"/>
    <property type="match status" value="1"/>
</dbReference>
<dbReference type="InterPro" id="IPR001173">
    <property type="entry name" value="Glyco_trans_2-like"/>
</dbReference>
<dbReference type="Pfam" id="PF00535">
    <property type="entry name" value="Glycos_transf_2"/>
    <property type="match status" value="1"/>
</dbReference>
<evidence type="ECO:0000313" key="3">
    <source>
        <dbReference type="Proteomes" id="UP001197974"/>
    </source>
</evidence>
<dbReference type="SUPFAM" id="SSF53448">
    <property type="entry name" value="Nucleotide-diphospho-sugar transferases"/>
    <property type="match status" value="1"/>
</dbReference>
<dbReference type="PANTHER" id="PTHR43630:SF2">
    <property type="entry name" value="GLYCOSYLTRANSFERASE"/>
    <property type="match status" value="1"/>
</dbReference>
<keyword evidence="3" id="KW-1185">Reference proteome</keyword>